<feature type="signal peptide" evidence="3">
    <location>
        <begin position="1"/>
        <end position="24"/>
    </location>
</feature>
<dbReference type="InterPro" id="IPR051010">
    <property type="entry name" value="BCAA_transport"/>
</dbReference>
<dbReference type="AlphaFoldDB" id="E1QDN3"/>
<name>E1QDN3_DESB2</name>
<keyword evidence="6" id="KW-1185">Reference proteome</keyword>
<protein>
    <submittedName>
        <fullName evidence="5">Extracellular ligand-binding receptor</fullName>
    </submittedName>
</protein>
<evidence type="ECO:0000256" key="1">
    <source>
        <dbReference type="ARBA" id="ARBA00010062"/>
    </source>
</evidence>
<dbReference type="HOGENOM" id="CLU_027128_4_3_7"/>
<comment type="similarity">
    <text evidence="1">Belongs to the leucine-binding protein family.</text>
</comment>
<dbReference type="Pfam" id="PF13458">
    <property type="entry name" value="Peripla_BP_6"/>
    <property type="match status" value="1"/>
</dbReference>
<dbReference type="SUPFAM" id="SSF53822">
    <property type="entry name" value="Periplasmic binding protein-like I"/>
    <property type="match status" value="1"/>
</dbReference>
<gene>
    <name evidence="5" type="ordered locus">Deba_0173</name>
</gene>
<keyword evidence="5" id="KW-0675">Receptor</keyword>
<dbReference type="STRING" id="644282.Deba_0173"/>
<dbReference type="Proteomes" id="UP000009047">
    <property type="component" value="Chromosome"/>
</dbReference>
<feature type="domain" description="Leucine-binding protein" evidence="4">
    <location>
        <begin position="28"/>
        <end position="362"/>
    </location>
</feature>
<evidence type="ECO:0000313" key="5">
    <source>
        <dbReference type="EMBL" id="ADK83552.1"/>
    </source>
</evidence>
<evidence type="ECO:0000256" key="2">
    <source>
        <dbReference type="ARBA" id="ARBA00022729"/>
    </source>
</evidence>
<keyword evidence="2 3" id="KW-0732">Signal</keyword>
<dbReference type="InterPro" id="IPR028082">
    <property type="entry name" value="Peripla_BP_I"/>
</dbReference>
<accession>E1QDN3</accession>
<evidence type="ECO:0000313" key="6">
    <source>
        <dbReference type="Proteomes" id="UP000009047"/>
    </source>
</evidence>
<dbReference type="KEGG" id="dbr:Deba_0173"/>
<dbReference type="PANTHER" id="PTHR30483:SF37">
    <property type="entry name" value="ABC TRANSPORTER SUBSTRATE-BINDING PROTEIN"/>
    <property type="match status" value="1"/>
</dbReference>
<dbReference type="PANTHER" id="PTHR30483">
    <property type="entry name" value="LEUCINE-SPECIFIC-BINDING PROTEIN"/>
    <property type="match status" value="1"/>
</dbReference>
<dbReference type="InterPro" id="IPR028081">
    <property type="entry name" value="Leu-bd"/>
</dbReference>
<dbReference type="eggNOG" id="COG0683">
    <property type="taxonomic scope" value="Bacteria"/>
</dbReference>
<dbReference type="EMBL" id="CP002085">
    <property type="protein sequence ID" value="ADK83552.1"/>
    <property type="molecule type" value="Genomic_DNA"/>
</dbReference>
<feature type="chain" id="PRO_5003150181" evidence="3">
    <location>
        <begin position="25"/>
        <end position="426"/>
    </location>
</feature>
<organism evidence="5 6">
    <name type="scientific">Desulfarculus baarsii (strain ATCC 33931 / DSM 2075 / LMG 7858 / VKM B-1802 / 2st14)</name>
    <dbReference type="NCBI Taxonomy" id="644282"/>
    <lineage>
        <taxon>Bacteria</taxon>
        <taxon>Pseudomonadati</taxon>
        <taxon>Thermodesulfobacteriota</taxon>
        <taxon>Desulfarculia</taxon>
        <taxon>Desulfarculales</taxon>
        <taxon>Desulfarculaceae</taxon>
        <taxon>Desulfarculus</taxon>
    </lineage>
</organism>
<evidence type="ECO:0000259" key="4">
    <source>
        <dbReference type="Pfam" id="PF13458"/>
    </source>
</evidence>
<dbReference type="Gene3D" id="3.40.50.2300">
    <property type="match status" value="2"/>
</dbReference>
<sequence length="426" mass="45394">MCKRLPLWAALAAILLCWAAPAAAAQAVRIGVIYPLSGAEASVGRSLLAAARLAVEVANGAYPGLPMVMAQRQGWARLELVSADSGGDGVRAAEAARRLIHEEKVAGILGCYSSGATDAVADACEVAGVPMLSACATDPALTNQGRQWFWRVSPHDGQFIGELFDFLNAIIDGKAPGVPAQARLNMQMLASACRDDAWGEANSRIIRLRAGGQGFSVGASLMYSPETPDLLTTARKLAMAQPAVILAASYERDAVKLMEALRATKARPLVIWGQDAGFESEGFRAQGRLVEGVCSRTVFSPALARQNPLAKAVNELYRLKTGQDLDGSTARAFTAVQVWAELLDLAGSAEAEDIRAAAQHLHLAKDQLIVPWEGVRFGQDLDNPGQNALGRGLIGQYQMKDGRLALEIVYPFELATAPLLFPFRGF</sequence>
<proteinExistence type="inferred from homology"/>
<dbReference type="CDD" id="cd06340">
    <property type="entry name" value="PBP1_ABC_ligand_binding-like"/>
    <property type="match status" value="1"/>
</dbReference>
<dbReference type="RefSeq" id="WP_013257008.1">
    <property type="nucleotide sequence ID" value="NC_014365.1"/>
</dbReference>
<reference evidence="5 6" key="1">
    <citation type="journal article" date="2010" name="Stand. Genomic Sci.">
        <title>Complete genome sequence of Desulfarculus baarsii type strain (2st14).</title>
        <authorList>
            <person name="Sun H."/>
            <person name="Spring S."/>
            <person name="Lapidus A."/>
            <person name="Davenport K."/>
            <person name="Del Rio T.G."/>
            <person name="Tice H."/>
            <person name="Nolan M."/>
            <person name="Copeland A."/>
            <person name="Cheng J.F."/>
            <person name="Lucas S."/>
            <person name="Tapia R."/>
            <person name="Goodwin L."/>
            <person name="Pitluck S."/>
            <person name="Ivanova N."/>
            <person name="Pagani I."/>
            <person name="Mavromatis K."/>
            <person name="Ovchinnikova G."/>
            <person name="Pati A."/>
            <person name="Chen A."/>
            <person name="Palaniappan K."/>
            <person name="Hauser L."/>
            <person name="Chang Y.J."/>
            <person name="Jeffries C.D."/>
            <person name="Detter J.C."/>
            <person name="Han C."/>
            <person name="Rohde M."/>
            <person name="Brambilla E."/>
            <person name="Goker M."/>
            <person name="Woyke T."/>
            <person name="Bristow J."/>
            <person name="Eisen J.A."/>
            <person name="Markowitz V."/>
            <person name="Hugenholtz P."/>
            <person name="Kyrpides N.C."/>
            <person name="Klenk H.P."/>
            <person name="Land M."/>
        </authorList>
    </citation>
    <scope>NUCLEOTIDE SEQUENCE [LARGE SCALE GENOMIC DNA]</scope>
    <source>
        <strain evidence="6">ATCC 33931 / DSM 2075 / LMG 7858 / VKM B-1802 / 2st14</strain>
    </source>
</reference>
<evidence type="ECO:0000256" key="3">
    <source>
        <dbReference type="SAM" id="SignalP"/>
    </source>
</evidence>